<name>A0A9D2I0B6_9LACT</name>
<dbReference type="Proteomes" id="UP000886856">
    <property type="component" value="Unassembled WGS sequence"/>
</dbReference>
<dbReference type="InterPro" id="IPR029018">
    <property type="entry name" value="Hex-like_dom2"/>
</dbReference>
<feature type="non-terminal residue" evidence="4">
    <location>
        <position position="838"/>
    </location>
</feature>
<evidence type="ECO:0000259" key="3">
    <source>
        <dbReference type="Pfam" id="PF17829"/>
    </source>
</evidence>
<dbReference type="InterPro" id="IPR041437">
    <property type="entry name" value="GH115_C"/>
</dbReference>
<feature type="domain" description="Gylcosyl hydrolase 115 C-terminal" evidence="3">
    <location>
        <begin position="752"/>
        <end position="837"/>
    </location>
</feature>
<dbReference type="InterPro" id="IPR042301">
    <property type="entry name" value="GH115_sf"/>
</dbReference>
<reference evidence="4" key="1">
    <citation type="journal article" date="2021" name="PeerJ">
        <title>Extensive microbial diversity within the chicken gut microbiome revealed by metagenomics and culture.</title>
        <authorList>
            <person name="Gilroy R."/>
            <person name="Ravi A."/>
            <person name="Getino M."/>
            <person name="Pursley I."/>
            <person name="Horton D.L."/>
            <person name="Alikhan N.F."/>
            <person name="Baker D."/>
            <person name="Gharbi K."/>
            <person name="Hall N."/>
            <person name="Watson M."/>
            <person name="Adriaenssens E.M."/>
            <person name="Foster-Nyarko E."/>
            <person name="Jarju S."/>
            <person name="Secka A."/>
            <person name="Antonio M."/>
            <person name="Oren A."/>
            <person name="Chaudhuri R.R."/>
            <person name="La Ragione R."/>
            <person name="Hildebrand F."/>
            <person name="Pallen M.J."/>
        </authorList>
    </citation>
    <scope>NUCLEOTIDE SEQUENCE</scope>
    <source>
        <strain evidence="4">CHK171-505</strain>
    </source>
</reference>
<dbReference type="Gene3D" id="2.60.120.1620">
    <property type="match status" value="1"/>
</dbReference>
<dbReference type="EMBL" id="DWYW01000206">
    <property type="protein sequence ID" value="HJA90921.1"/>
    <property type="molecule type" value="Genomic_DNA"/>
</dbReference>
<evidence type="ECO:0000313" key="5">
    <source>
        <dbReference type="Proteomes" id="UP000886856"/>
    </source>
</evidence>
<dbReference type="Pfam" id="PF17829">
    <property type="entry name" value="GH115_C"/>
    <property type="match status" value="1"/>
</dbReference>
<dbReference type="Pfam" id="PF15979">
    <property type="entry name" value="Glyco_hydro_115"/>
    <property type="match status" value="1"/>
</dbReference>
<dbReference type="GO" id="GO:0046559">
    <property type="term" value="F:alpha-glucuronidase activity"/>
    <property type="evidence" value="ECO:0007669"/>
    <property type="project" value="InterPro"/>
</dbReference>
<dbReference type="PANTHER" id="PTHR37842:SF2">
    <property type="entry name" value="GYLCOSYL HYDROLASE 115 C-TERMINAL DOMAIN-CONTAINING PROTEIN"/>
    <property type="match status" value="1"/>
</dbReference>
<dbReference type="Gene3D" id="3.30.379.10">
    <property type="entry name" value="Chitobiase/beta-hexosaminidase domain 2-like"/>
    <property type="match status" value="1"/>
</dbReference>
<dbReference type="GO" id="GO:0045493">
    <property type="term" value="P:xylan catabolic process"/>
    <property type="evidence" value="ECO:0007669"/>
    <property type="project" value="InterPro"/>
</dbReference>
<organism evidence="4 5">
    <name type="scientific">Candidatus Jeotgalibaca merdavium</name>
    <dbReference type="NCBI Taxonomy" id="2838627"/>
    <lineage>
        <taxon>Bacteria</taxon>
        <taxon>Bacillati</taxon>
        <taxon>Bacillota</taxon>
        <taxon>Bacilli</taxon>
        <taxon>Lactobacillales</taxon>
        <taxon>Carnobacteriaceae</taxon>
        <taxon>Jeotgalibaca</taxon>
    </lineage>
</organism>
<evidence type="ECO:0000313" key="4">
    <source>
        <dbReference type="EMBL" id="HJA90921.1"/>
    </source>
</evidence>
<reference evidence="4" key="2">
    <citation type="submission" date="2021-04" db="EMBL/GenBank/DDBJ databases">
        <authorList>
            <person name="Gilroy R."/>
        </authorList>
    </citation>
    <scope>NUCLEOTIDE SEQUENCE</scope>
    <source>
        <strain evidence="4">CHK171-505</strain>
    </source>
</reference>
<dbReference type="InterPro" id="IPR031924">
    <property type="entry name" value="GH115"/>
</dbReference>
<dbReference type="AlphaFoldDB" id="A0A9D2I0B6"/>
<keyword evidence="1 4" id="KW-0378">Hydrolase</keyword>
<dbReference type="InterPro" id="IPR005154">
    <property type="entry name" value="Glyco_hydro_67_aGlcAse_N"/>
</dbReference>
<comment type="caution">
    <text evidence="4">The sequence shown here is derived from an EMBL/GenBank/DDBJ whole genome shotgun (WGS) entry which is preliminary data.</text>
</comment>
<accession>A0A9D2I0B6</accession>
<dbReference type="PANTHER" id="PTHR37842">
    <property type="match status" value="1"/>
</dbReference>
<gene>
    <name evidence="4" type="ORF">H9948_09045</name>
</gene>
<dbReference type="Gene3D" id="3.20.20.520">
    <property type="entry name" value="Glycosyl hydrolase family 115"/>
    <property type="match status" value="1"/>
</dbReference>
<dbReference type="SUPFAM" id="SSF55545">
    <property type="entry name" value="beta-N-acetylhexosaminidase-like domain"/>
    <property type="match status" value="1"/>
</dbReference>
<dbReference type="Pfam" id="PF03648">
    <property type="entry name" value="Glyco_hydro_67N"/>
    <property type="match status" value="1"/>
</dbReference>
<protein>
    <submittedName>
        <fullName evidence="4">Glycosyl hydrolase 115 family protein</fullName>
    </submittedName>
</protein>
<dbReference type="Gene3D" id="1.20.58.2150">
    <property type="match status" value="1"/>
</dbReference>
<evidence type="ECO:0000259" key="2">
    <source>
        <dbReference type="Pfam" id="PF03648"/>
    </source>
</evidence>
<feature type="domain" description="Alpha glucuronidase N-terminal" evidence="2">
    <location>
        <begin position="34"/>
        <end position="132"/>
    </location>
</feature>
<sequence>MLREAFILHHAEKEHFPIVDQAGPRPIYYSSLENQSVIRAIKDLQGDISKVTGQTPDLNTTTANPNRQAIVVATLGTDRWTDSLIPEESRQALENKWESFVIETIPATSNNEAMLLIIGSDHRGTIYGIYELTEQMGISPWYWWMDVPISFHPHVFIKKGRYLQGEPSVKYRGFFLNDEGPSLMTWTRKQFPDFTHEFYEKIFELTLRLKANYHWPAMWDSTFYEDDDQNIVTAKRYGVVIGTSHHEPMNRPHGDWKTHKKGPWDYHTNNDYLYDFWKEGIERTQDYETIVTLGMRGDGDEAMGGALTSEEKSTLLETIVADQRDIIQTVHADKKVEDVPQLWALYKEVKDYYDAGMTVPEDVTLLWGDDNFGNIRRLPTEEEANRSGGAGIYYHLDYVGGPRNYKWVNTVPIEKIWEQMNQAYLHQARKIWILNVGDLKPMEFQMEFFLRMAWDVTAFNQDNLWDYSVKWAAYHFGEAYAVDVARIIHSYSKQNGRLKPEMFNNVFLYSQTNYQEAERILAEFEEIVQLAEQVLIRLPEDKKDAFFQVAYYPAKASYTVLKMHILIERSRQLSQLGVTAANTAASEAEILYLEDELLAFDYNRRTALGKWQHMMDQIHFGYTYWQQPEEKKMPDVYRVTPQVAAEMVIRKQDVLQTDFISRKELAVDIFNKGEAAFEVTVDNPHDWLKLSFEKATVFHQKRLIISVDWAALSQQTSIEGELTLRQIGTDKEEAIKVSVANIIEEEREALSGFVPLNGVIAIEAEHFSRKVASSRLSWQVIPHYGRTLSSLAILNETNENATANNPSVEYDIVIPQAGTYSVMIIVAPSLDFTPGKGL</sequence>
<proteinExistence type="predicted"/>
<evidence type="ECO:0000256" key="1">
    <source>
        <dbReference type="ARBA" id="ARBA00022801"/>
    </source>
</evidence>